<dbReference type="Proteomes" id="UP000606922">
    <property type="component" value="Unassembled WGS sequence"/>
</dbReference>
<dbReference type="EMBL" id="BMGB01000002">
    <property type="protein sequence ID" value="GGB15405.1"/>
    <property type="molecule type" value="Genomic_DNA"/>
</dbReference>
<name>A0A916STE1_9MICO</name>
<evidence type="ECO:0000313" key="3">
    <source>
        <dbReference type="Proteomes" id="UP000606922"/>
    </source>
</evidence>
<accession>A0A916STE1</accession>
<reference evidence="2" key="2">
    <citation type="submission" date="2020-09" db="EMBL/GenBank/DDBJ databases">
        <authorList>
            <person name="Sun Q."/>
            <person name="Zhou Y."/>
        </authorList>
    </citation>
    <scope>NUCLEOTIDE SEQUENCE</scope>
    <source>
        <strain evidence="2">CGMCC 1.12813</strain>
    </source>
</reference>
<reference evidence="2" key="1">
    <citation type="journal article" date="2014" name="Int. J. Syst. Evol. Microbiol.">
        <title>Complete genome sequence of Corynebacterium casei LMG S-19264T (=DSM 44701T), isolated from a smear-ripened cheese.</title>
        <authorList>
            <consortium name="US DOE Joint Genome Institute (JGI-PGF)"/>
            <person name="Walter F."/>
            <person name="Albersmeier A."/>
            <person name="Kalinowski J."/>
            <person name="Ruckert C."/>
        </authorList>
    </citation>
    <scope>NUCLEOTIDE SEQUENCE</scope>
    <source>
        <strain evidence="2">CGMCC 1.12813</strain>
    </source>
</reference>
<feature type="transmembrane region" description="Helical" evidence="1">
    <location>
        <begin position="80"/>
        <end position="98"/>
    </location>
</feature>
<dbReference type="AlphaFoldDB" id="A0A916STE1"/>
<evidence type="ECO:0000313" key="2">
    <source>
        <dbReference type="EMBL" id="GGB15405.1"/>
    </source>
</evidence>
<comment type="caution">
    <text evidence="2">The sequence shown here is derived from an EMBL/GenBank/DDBJ whole genome shotgun (WGS) entry which is preliminary data.</text>
</comment>
<dbReference type="RefSeq" id="WP_188511783.1">
    <property type="nucleotide sequence ID" value="NZ_BMGB01000002.1"/>
</dbReference>
<organism evidence="2 3">
    <name type="scientific">Conyzicola nivalis</name>
    <dbReference type="NCBI Taxonomy" id="1477021"/>
    <lineage>
        <taxon>Bacteria</taxon>
        <taxon>Bacillati</taxon>
        <taxon>Actinomycetota</taxon>
        <taxon>Actinomycetes</taxon>
        <taxon>Micrococcales</taxon>
        <taxon>Microbacteriaceae</taxon>
        <taxon>Conyzicola</taxon>
    </lineage>
</organism>
<proteinExistence type="predicted"/>
<protein>
    <submittedName>
        <fullName evidence="2">Uncharacterized protein</fullName>
    </submittedName>
</protein>
<keyword evidence="3" id="KW-1185">Reference proteome</keyword>
<feature type="transmembrane region" description="Helical" evidence="1">
    <location>
        <begin position="53"/>
        <end position="73"/>
    </location>
</feature>
<keyword evidence="1" id="KW-1133">Transmembrane helix</keyword>
<sequence length="110" mass="11357">MRAHPVAAALGLVAAQLGLAAVLTSQILAVAYRMPGVGSLDELGRLGSGPGWAFAAAWAPAAVAIPITLILLAQRFRRRAWTLPAVGMLVSVAGWLWAVSTFEQPTIVGG</sequence>
<keyword evidence="1" id="KW-0472">Membrane</keyword>
<keyword evidence="1" id="KW-0812">Transmembrane</keyword>
<evidence type="ECO:0000256" key="1">
    <source>
        <dbReference type="SAM" id="Phobius"/>
    </source>
</evidence>
<gene>
    <name evidence="2" type="ORF">GCM10010979_32510</name>
</gene>